<dbReference type="PROSITE" id="PS50968">
    <property type="entry name" value="BIOTINYL_LIPOYL"/>
    <property type="match status" value="1"/>
</dbReference>
<dbReference type="SUPFAM" id="SSF51230">
    <property type="entry name" value="Single hybrid motif"/>
    <property type="match status" value="1"/>
</dbReference>
<dbReference type="NCBIfam" id="NF004309">
    <property type="entry name" value="PRK05704.1"/>
    <property type="match status" value="1"/>
</dbReference>
<dbReference type="EMBL" id="BLXX01000013">
    <property type="protein sequence ID" value="GFO61320.1"/>
    <property type="molecule type" value="Genomic_DNA"/>
</dbReference>
<feature type="region of interest" description="Disordered" evidence="12">
    <location>
        <begin position="140"/>
        <end position="208"/>
    </location>
</feature>
<keyword evidence="6 11" id="KW-0816">Tricarboxylic acid cycle</keyword>
<keyword evidence="16" id="KW-1185">Reference proteome</keyword>
<comment type="caution">
    <text evidence="15">The sequence shown here is derived from an EMBL/GenBank/DDBJ whole genome shotgun (WGS) entry which is preliminary data.</text>
</comment>
<evidence type="ECO:0000256" key="4">
    <source>
        <dbReference type="ARBA" id="ARBA00012945"/>
    </source>
</evidence>
<evidence type="ECO:0000313" key="15">
    <source>
        <dbReference type="EMBL" id="GFO61320.1"/>
    </source>
</evidence>
<dbReference type="PANTHER" id="PTHR43416:SF5">
    <property type="entry name" value="DIHYDROLIPOYLLYSINE-RESIDUE SUCCINYLTRANSFERASE COMPONENT OF 2-OXOGLUTARATE DEHYDROGENASE COMPLEX, MITOCHONDRIAL"/>
    <property type="match status" value="1"/>
</dbReference>
<dbReference type="GO" id="GO:0005829">
    <property type="term" value="C:cytosol"/>
    <property type="evidence" value="ECO:0007669"/>
    <property type="project" value="TreeGrafter"/>
</dbReference>
<evidence type="ECO:0000256" key="12">
    <source>
        <dbReference type="SAM" id="MobiDB-lite"/>
    </source>
</evidence>
<protein>
    <recommendedName>
        <fullName evidence="5 11">Dihydrolipoyllysine-residue succinyltransferase component of 2-oxoglutarate dehydrogenase complex</fullName>
        <ecNumber evidence="4 11">2.3.1.61</ecNumber>
    </recommendedName>
    <alternativeName>
        <fullName evidence="11">2-oxoglutarate dehydrogenase complex component E2</fullName>
    </alternativeName>
</protein>
<evidence type="ECO:0000256" key="11">
    <source>
        <dbReference type="RuleBase" id="RU361138"/>
    </source>
</evidence>
<gene>
    <name evidence="15" type="primary">sucB</name>
    <name evidence="15" type="ORF">GMST_36450</name>
</gene>
<evidence type="ECO:0000256" key="7">
    <source>
        <dbReference type="ARBA" id="ARBA00022679"/>
    </source>
</evidence>
<evidence type="ECO:0000256" key="8">
    <source>
        <dbReference type="ARBA" id="ARBA00022823"/>
    </source>
</evidence>
<dbReference type="Gene3D" id="3.30.559.10">
    <property type="entry name" value="Chloramphenicol acetyltransferase-like domain"/>
    <property type="match status" value="1"/>
</dbReference>
<feature type="compositionally biased region" description="Low complexity" evidence="12">
    <location>
        <begin position="140"/>
        <end position="193"/>
    </location>
</feature>
<organism evidence="15 16">
    <name type="scientific">Geomonas silvestris</name>
    <dbReference type="NCBI Taxonomy" id="2740184"/>
    <lineage>
        <taxon>Bacteria</taxon>
        <taxon>Pseudomonadati</taxon>
        <taxon>Thermodesulfobacteriota</taxon>
        <taxon>Desulfuromonadia</taxon>
        <taxon>Geobacterales</taxon>
        <taxon>Geobacteraceae</taxon>
        <taxon>Geomonas</taxon>
    </lineage>
</organism>
<evidence type="ECO:0000313" key="16">
    <source>
        <dbReference type="Proteomes" id="UP000556026"/>
    </source>
</evidence>
<dbReference type="Pfam" id="PF00364">
    <property type="entry name" value="Biotin_lipoyl"/>
    <property type="match status" value="1"/>
</dbReference>
<dbReference type="PANTHER" id="PTHR43416">
    <property type="entry name" value="DIHYDROLIPOYLLYSINE-RESIDUE SUCCINYLTRANSFERASE COMPONENT OF 2-OXOGLUTARATE DEHYDROGENASE COMPLEX, MITOCHONDRIAL-RELATED"/>
    <property type="match status" value="1"/>
</dbReference>
<evidence type="ECO:0000256" key="1">
    <source>
        <dbReference type="ARBA" id="ARBA00004052"/>
    </source>
</evidence>
<keyword evidence="8 11" id="KW-0450">Lipoyl</keyword>
<feature type="domain" description="Lipoyl-binding" evidence="13">
    <location>
        <begin position="1"/>
        <end position="74"/>
    </location>
</feature>
<dbReference type="GO" id="GO:0045252">
    <property type="term" value="C:oxoglutarate dehydrogenase complex"/>
    <property type="evidence" value="ECO:0007669"/>
    <property type="project" value="UniProtKB-UniRule"/>
</dbReference>
<dbReference type="CDD" id="cd06849">
    <property type="entry name" value="lipoyl_domain"/>
    <property type="match status" value="1"/>
</dbReference>
<comment type="cofactor">
    <cofactor evidence="11">
        <name>(R)-lipoate</name>
        <dbReference type="ChEBI" id="CHEBI:83088"/>
    </cofactor>
    <text evidence="11">Binds 1 lipoyl cofactor covalently.</text>
</comment>
<dbReference type="EC" id="2.3.1.61" evidence="4 11"/>
<dbReference type="GO" id="GO:0033512">
    <property type="term" value="P:L-lysine catabolic process to acetyl-CoA via saccharopine"/>
    <property type="evidence" value="ECO:0007669"/>
    <property type="project" value="UniProtKB-UniRule"/>
</dbReference>
<comment type="similarity">
    <text evidence="3 11">Belongs to the 2-oxoacid dehydrogenase family.</text>
</comment>
<dbReference type="InterPro" id="IPR023213">
    <property type="entry name" value="CAT-like_dom_sf"/>
</dbReference>
<dbReference type="GO" id="GO:0004149">
    <property type="term" value="F:dihydrolipoyllysine-residue succinyltransferase activity"/>
    <property type="evidence" value="ECO:0007669"/>
    <property type="project" value="UniProtKB-UniRule"/>
</dbReference>
<dbReference type="InterPro" id="IPR001078">
    <property type="entry name" value="2-oxoacid_DH_actylTfrase"/>
</dbReference>
<dbReference type="InterPro" id="IPR006255">
    <property type="entry name" value="SucB"/>
</dbReference>
<dbReference type="RefSeq" id="WP_183356117.1">
    <property type="nucleotide sequence ID" value="NZ_BLXX01000013.1"/>
</dbReference>
<dbReference type="PROSITE" id="PS51826">
    <property type="entry name" value="PSBD"/>
    <property type="match status" value="1"/>
</dbReference>
<dbReference type="Pfam" id="PF00198">
    <property type="entry name" value="2-oxoacid_dh"/>
    <property type="match status" value="1"/>
</dbReference>
<dbReference type="SUPFAM" id="SSF52777">
    <property type="entry name" value="CoA-dependent acyltransferases"/>
    <property type="match status" value="1"/>
</dbReference>
<dbReference type="Gene3D" id="4.10.320.10">
    <property type="entry name" value="E3-binding domain"/>
    <property type="match status" value="1"/>
</dbReference>
<dbReference type="Gene3D" id="2.40.50.100">
    <property type="match status" value="1"/>
</dbReference>
<comment type="function">
    <text evidence="1 11">E2 component of the 2-oxoglutarate dehydrogenase (OGDH) complex which catalyzes the second step in the conversion of 2-oxoglutarate to succinyl-CoA and CO(2).</text>
</comment>
<dbReference type="Proteomes" id="UP000556026">
    <property type="component" value="Unassembled WGS sequence"/>
</dbReference>
<dbReference type="Pfam" id="PF02817">
    <property type="entry name" value="E3_binding"/>
    <property type="match status" value="1"/>
</dbReference>
<evidence type="ECO:0000256" key="5">
    <source>
        <dbReference type="ARBA" id="ARBA00019511"/>
    </source>
</evidence>
<sequence length="432" mass="45640">MEIKVPAVGESVFEALIAKWLKKSGERVSRDEPLFEIETDKVTLEVVAEGEGVLKITVPEGETVKIGTVIGTLEAGAEQPAQAQQPPAQAEAPAVPGQTPPMSPSGRKLAREMGVEPKDVKGTGRGGRLTNDDLLAARPAAPQVAQPAPAPQAAQPAPAPQAAQPAPAPRPAQAAQPAAAPAAPAAAPQAAPALPQKGADSAERIVRKPMTPIRKRIAQRLVSVRQNTAMLTTFNEADMSEVLALRQKFGDYFLKRYQVKLGFMSIFVRACCLALAEFPEVNASIEGDDIVYHNFCDIGVAVGGEKGLVVPVLRSAETMGLAEIERAIAGFADKVRTNTLALADLEGGTFTISNGGVYGSLLSTPILNPPQSGVLGMHAIQERAVVRDGQIVIRPMMNLALSYDHRIVDGKGAVGFLKKVKEFIEGPEEMLL</sequence>
<evidence type="ECO:0000259" key="14">
    <source>
        <dbReference type="PROSITE" id="PS51826"/>
    </source>
</evidence>
<comment type="pathway">
    <text evidence="2 11">Amino-acid degradation; L-lysine degradation via saccharopine pathway; glutaryl-CoA from L-lysine: step 6/6.</text>
</comment>
<feature type="region of interest" description="Disordered" evidence="12">
    <location>
        <begin position="77"/>
        <end position="110"/>
    </location>
</feature>
<dbReference type="AlphaFoldDB" id="A0A6V8MMU6"/>
<dbReference type="InterPro" id="IPR011053">
    <property type="entry name" value="Single_hybrid_motif"/>
</dbReference>
<keyword evidence="9 11" id="KW-0012">Acyltransferase</keyword>
<dbReference type="GO" id="GO:0006099">
    <property type="term" value="P:tricarboxylic acid cycle"/>
    <property type="evidence" value="ECO:0007669"/>
    <property type="project" value="UniProtKB-UniRule"/>
</dbReference>
<name>A0A6V8MMU6_9BACT</name>
<dbReference type="UniPathway" id="UPA00868">
    <property type="reaction ID" value="UER00840"/>
</dbReference>
<keyword evidence="7 11" id="KW-0808">Transferase</keyword>
<dbReference type="InterPro" id="IPR050537">
    <property type="entry name" value="2-oxoacid_dehydrogenase"/>
</dbReference>
<reference evidence="16" key="1">
    <citation type="submission" date="2020-06" db="EMBL/GenBank/DDBJ databases">
        <title>Draft genomic sequence of Geomonas sp. Red330.</title>
        <authorList>
            <person name="Itoh H."/>
            <person name="Zhenxing X."/>
            <person name="Ushijima N."/>
            <person name="Masuda Y."/>
            <person name="Shiratori Y."/>
            <person name="Senoo K."/>
        </authorList>
    </citation>
    <scope>NUCLEOTIDE SEQUENCE [LARGE SCALE GENOMIC DNA]</scope>
    <source>
        <strain evidence="16">Red330</strain>
    </source>
</reference>
<evidence type="ECO:0000256" key="2">
    <source>
        <dbReference type="ARBA" id="ARBA00005145"/>
    </source>
</evidence>
<evidence type="ECO:0000256" key="9">
    <source>
        <dbReference type="ARBA" id="ARBA00023315"/>
    </source>
</evidence>
<proteinExistence type="inferred from homology"/>
<evidence type="ECO:0000256" key="3">
    <source>
        <dbReference type="ARBA" id="ARBA00007317"/>
    </source>
</evidence>
<dbReference type="PROSITE" id="PS00189">
    <property type="entry name" value="LIPOYL"/>
    <property type="match status" value="1"/>
</dbReference>
<dbReference type="NCBIfam" id="TIGR01347">
    <property type="entry name" value="sucB"/>
    <property type="match status" value="1"/>
</dbReference>
<dbReference type="InterPro" id="IPR000089">
    <property type="entry name" value="Biotin_lipoyl"/>
</dbReference>
<accession>A0A6V8MMU6</accession>
<dbReference type="InterPro" id="IPR003016">
    <property type="entry name" value="2-oxoA_DH_lipoyl-BS"/>
</dbReference>
<evidence type="ECO:0000259" key="13">
    <source>
        <dbReference type="PROSITE" id="PS50968"/>
    </source>
</evidence>
<dbReference type="InterPro" id="IPR004167">
    <property type="entry name" value="PSBD"/>
</dbReference>
<feature type="domain" description="Peripheral subunit-binding (PSBD)" evidence="14">
    <location>
        <begin position="101"/>
        <end position="138"/>
    </location>
</feature>
<dbReference type="SUPFAM" id="SSF47005">
    <property type="entry name" value="Peripheral subunit-binding domain of 2-oxo acid dehydrogenase complex"/>
    <property type="match status" value="1"/>
</dbReference>
<evidence type="ECO:0000256" key="6">
    <source>
        <dbReference type="ARBA" id="ARBA00022532"/>
    </source>
</evidence>
<feature type="compositionally biased region" description="Low complexity" evidence="12">
    <location>
        <begin position="77"/>
        <end position="97"/>
    </location>
</feature>
<comment type="catalytic activity">
    <reaction evidence="10 11">
        <text>N(6)-[(R)-dihydrolipoyl]-L-lysyl-[protein] + succinyl-CoA = N(6)-[(R)-S(8)-succinyldihydrolipoyl]-L-lysyl-[protein] + CoA</text>
        <dbReference type="Rhea" id="RHEA:15213"/>
        <dbReference type="Rhea" id="RHEA-COMP:10475"/>
        <dbReference type="Rhea" id="RHEA-COMP:20092"/>
        <dbReference type="ChEBI" id="CHEBI:57287"/>
        <dbReference type="ChEBI" id="CHEBI:57292"/>
        <dbReference type="ChEBI" id="CHEBI:83100"/>
        <dbReference type="ChEBI" id="CHEBI:83120"/>
        <dbReference type="EC" id="2.3.1.61"/>
    </reaction>
</comment>
<dbReference type="InterPro" id="IPR036625">
    <property type="entry name" value="E3-bd_dom_sf"/>
</dbReference>
<evidence type="ECO:0000256" key="10">
    <source>
        <dbReference type="ARBA" id="ARBA00052761"/>
    </source>
</evidence>